<dbReference type="InterPro" id="IPR038983">
    <property type="entry name" value="C2CD5"/>
</dbReference>
<dbReference type="GO" id="GO:0072659">
    <property type="term" value="P:protein localization to plasma membrane"/>
    <property type="evidence" value="ECO:0007669"/>
    <property type="project" value="TreeGrafter"/>
</dbReference>
<feature type="compositionally biased region" description="Basic and acidic residues" evidence="1">
    <location>
        <begin position="422"/>
        <end position="435"/>
    </location>
</feature>
<dbReference type="GO" id="GO:0005544">
    <property type="term" value="F:calcium-dependent phospholipid binding"/>
    <property type="evidence" value="ECO:0007669"/>
    <property type="project" value="InterPro"/>
</dbReference>
<feature type="region of interest" description="Disordered" evidence="1">
    <location>
        <begin position="965"/>
        <end position="1005"/>
    </location>
</feature>
<dbReference type="InterPro" id="IPR056431">
    <property type="entry name" value="C2CD5_YbjQ-rel_dom"/>
</dbReference>
<name>A0A2U1JB03_SMIAN</name>
<feature type="region of interest" description="Disordered" evidence="1">
    <location>
        <begin position="384"/>
        <end position="496"/>
    </location>
</feature>
<dbReference type="EMBL" id="MBFU01000094">
    <property type="protein sequence ID" value="PWA02215.1"/>
    <property type="molecule type" value="Genomic_DNA"/>
</dbReference>
<feature type="region of interest" description="Disordered" evidence="1">
    <location>
        <begin position="1181"/>
        <end position="1214"/>
    </location>
</feature>
<dbReference type="SMART" id="SM00239">
    <property type="entry name" value="C2"/>
    <property type="match status" value="1"/>
</dbReference>
<gene>
    <name evidence="3" type="ORF">BB558_001642</name>
</gene>
<feature type="compositionally biased region" description="Basic and acidic residues" evidence="1">
    <location>
        <begin position="461"/>
        <end position="474"/>
    </location>
</feature>
<feature type="region of interest" description="Disordered" evidence="1">
    <location>
        <begin position="154"/>
        <end position="191"/>
    </location>
</feature>
<feature type="compositionally biased region" description="Basic and acidic residues" evidence="1">
    <location>
        <begin position="973"/>
        <end position="1001"/>
    </location>
</feature>
<feature type="compositionally biased region" description="Basic and acidic residues" evidence="1">
    <location>
        <begin position="1199"/>
        <end position="1210"/>
    </location>
</feature>
<dbReference type="Pfam" id="PF00168">
    <property type="entry name" value="C2"/>
    <property type="match status" value="1"/>
</dbReference>
<feature type="compositionally biased region" description="Basic and acidic residues" evidence="1">
    <location>
        <begin position="484"/>
        <end position="496"/>
    </location>
</feature>
<reference evidence="3 4" key="1">
    <citation type="journal article" date="2018" name="MBio">
        <title>Comparative Genomics Reveals the Core Gene Toolbox for the Fungus-Insect Symbiosis.</title>
        <authorList>
            <person name="Wang Y."/>
            <person name="Stata M."/>
            <person name="Wang W."/>
            <person name="Stajich J.E."/>
            <person name="White M.M."/>
            <person name="Moncalvo J.M."/>
        </authorList>
    </citation>
    <scope>NUCLEOTIDE SEQUENCE [LARGE SCALE GENOMIC DNA]</scope>
    <source>
        <strain evidence="3 4">AUS-126-30</strain>
    </source>
</reference>
<accession>A0A2U1JB03</accession>
<feature type="compositionally biased region" description="Basic and acidic residues" evidence="1">
    <location>
        <begin position="622"/>
        <end position="631"/>
    </location>
</feature>
<dbReference type="Pfam" id="PF23128">
    <property type="entry name" value="YbjQ_4"/>
    <property type="match status" value="1"/>
</dbReference>
<comment type="caution">
    <text evidence="3">The sequence shown here is derived from an EMBL/GenBank/DDBJ whole genome shotgun (WGS) entry which is preliminary data.</text>
</comment>
<feature type="compositionally biased region" description="Low complexity" evidence="1">
    <location>
        <begin position="399"/>
        <end position="408"/>
    </location>
</feature>
<dbReference type="InterPro" id="IPR035892">
    <property type="entry name" value="C2_domain_sf"/>
</dbReference>
<dbReference type="GO" id="GO:0065002">
    <property type="term" value="P:intracellular protein transmembrane transport"/>
    <property type="evidence" value="ECO:0007669"/>
    <property type="project" value="TreeGrafter"/>
</dbReference>
<dbReference type="Pfam" id="PF23025">
    <property type="entry name" value="YbjQ_2"/>
    <property type="match status" value="3"/>
</dbReference>
<evidence type="ECO:0000259" key="2">
    <source>
        <dbReference type="PROSITE" id="PS50004"/>
    </source>
</evidence>
<feature type="domain" description="C2" evidence="2">
    <location>
        <begin position="1"/>
        <end position="107"/>
    </location>
</feature>
<evidence type="ECO:0000256" key="1">
    <source>
        <dbReference type="SAM" id="MobiDB-lite"/>
    </source>
</evidence>
<dbReference type="Proteomes" id="UP000245591">
    <property type="component" value="Unassembled WGS sequence"/>
</dbReference>
<feature type="compositionally biased region" description="Polar residues" evidence="1">
    <location>
        <begin position="609"/>
        <end position="621"/>
    </location>
</feature>
<dbReference type="Gene3D" id="2.60.40.150">
    <property type="entry name" value="C2 domain"/>
    <property type="match status" value="1"/>
</dbReference>
<dbReference type="GO" id="GO:0010828">
    <property type="term" value="P:positive regulation of D-glucose transmembrane transport"/>
    <property type="evidence" value="ECO:0007669"/>
    <property type="project" value="TreeGrafter"/>
</dbReference>
<dbReference type="PANTHER" id="PTHR37412:SF2">
    <property type="entry name" value="C2 DOMAIN-CONTAINING PROTEIN 5"/>
    <property type="match status" value="1"/>
</dbReference>
<dbReference type="PANTHER" id="PTHR37412">
    <property type="entry name" value="C2 DOMAIN-CONTAINING PROTEIN 5"/>
    <property type="match status" value="1"/>
</dbReference>
<dbReference type="InterPro" id="IPR000008">
    <property type="entry name" value="C2_dom"/>
</dbReference>
<protein>
    <recommendedName>
        <fullName evidence="2">C2 domain-containing protein</fullName>
    </recommendedName>
</protein>
<dbReference type="SUPFAM" id="SSF49562">
    <property type="entry name" value="C2 domain (Calcium/lipid-binding domain, CaLB)"/>
    <property type="match status" value="1"/>
</dbReference>
<evidence type="ECO:0000313" key="4">
    <source>
        <dbReference type="Proteomes" id="UP000245591"/>
    </source>
</evidence>
<feature type="compositionally biased region" description="Polar residues" evidence="1">
    <location>
        <begin position="157"/>
        <end position="172"/>
    </location>
</feature>
<feature type="compositionally biased region" description="Low complexity" evidence="1">
    <location>
        <begin position="179"/>
        <end position="189"/>
    </location>
</feature>
<keyword evidence="4" id="KW-1185">Reference proteome</keyword>
<dbReference type="GO" id="GO:0005886">
    <property type="term" value="C:plasma membrane"/>
    <property type="evidence" value="ECO:0007669"/>
    <property type="project" value="TreeGrafter"/>
</dbReference>
<sequence>MPSLLKIKVLRARNLPPMDRKSSLADAYVEIRFSEVESLRTNICKKTLNPVWNEDFRIEVSDDSYLQNEPLELRVVDYDQITADDLIGNVIIDLNVLLMKVFENKNPENKLLKDKSSFNSNKFNVENSKHQRKLSAALFKKNKSKKFVIGSKEKKLNSNAKTDPENSSGSNERFNRIMDNTNTSSDDSSVQSFIGETEVVSAERENGRSIGGWFPIYDSQNGIRGELQCQIKIEFFGDVNPFRESSAGISIFSMEQIPASNNPKIQICDFVSAIITKSDPEYHWSDSFRTQRASNESRQRLMYQLSGQLRRKMGRKAIECGANMILGYKNMFDFEEKNKTITARAVGTAVFMDLSGALDLDWNKQNLASNQYVPILGYKKLTNGTHQKRNENESKIIQNNNGKNNVPGENEDGGNKNTNIDKPSKLNENTVDKLVPDQTNITLGKNQSLKSNPKNKYLYENSEKNSEYDTPEKENSDEDNLEPFNKRKDSFKKTTKKEQQDIITLKKLPTSVITRLGGTVMAHSVKVVENDEEKTREMWWEELRREIKSHAKALDCSHIIGYSENTSIYGDAIVLSVIGTAAVLDTKVLEAGPVVKQYNINSRSKRLSHSNPNSKVYSKRTSIFEKHEKGDSNSNNENKFESDMHYSTSEIADEGLNISAKRSSRASEFKPEYKSLPRFHKRKQRAFSTFANFFTKLERKSKPLGCRMCHSPRNHKSLPYPMRFFRCGFCQKRAVPEIMLSTIEPPNELDIIEGEATIVEAHICRSRVRNSVAGVGKSGEKGGGLFMDTLGKLGINGPGADTGGGVASSGSDEAYAAFVGDVLPFIQYDLHRQLLYKLSVYGMNAVFGLKYHLSLGEDMIIATATGTAVYVTSLPTPGPLVILRNIGVWDDEDRGFLNIQNRITSLSIENRRRLDRKFRKKKRYLRRKMALLEEYNSMKKFPDSLETKDRTKSLGNFSFNVAGATSESYSSGSHDDKEIKSKENEKQINETSENKNSEIKSDINQATSEKDFKGSFYSNTGYSEGSDGLDIIDKASSKHNRMKKSKKKTETCVDCGGKVSSRYCISCGSRQRSKNQSIQASVSVQIDDDADEDLMAALFDHPMNTSFSIVNTEGTSFYRPPLTLYSQKNKKEIPEKQINYKITTVDESSNEVQLLLTATAVGTCRFPVNLMIPAHIKDKTLGESSRPVSIAERQENEEDKEKDSNYEESNKFASASENGAVQFIDVKEEKETINSDCSAKSGLKFESENKNHKSVDSLDGSSNIVFSENNVIDGQQKNQDNLVIEFLPTEEKSPQKSKTNLEVHQESIYSENSNFLSMDSQSYYNSKIPKSTSYLMSETIELTSLSYLPGYSIKSLMGRLNLHFVKEVSIESYTKGPIGMSAFVLSFINDVYSSMRAQIDALHGNALVCMSIDHQQFINSDKSNAYAMLSVSGDVVFADRLSI</sequence>
<organism evidence="3 4">
    <name type="scientific">Smittium angustum</name>
    <dbReference type="NCBI Taxonomy" id="133377"/>
    <lineage>
        <taxon>Eukaryota</taxon>
        <taxon>Fungi</taxon>
        <taxon>Fungi incertae sedis</taxon>
        <taxon>Zoopagomycota</taxon>
        <taxon>Kickxellomycotina</taxon>
        <taxon>Harpellomycetes</taxon>
        <taxon>Harpellales</taxon>
        <taxon>Legeriomycetaceae</taxon>
        <taxon>Smittium</taxon>
    </lineage>
</organism>
<dbReference type="GO" id="GO:0090314">
    <property type="term" value="P:positive regulation of protein targeting to membrane"/>
    <property type="evidence" value="ECO:0007669"/>
    <property type="project" value="TreeGrafter"/>
</dbReference>
<dbReference type="InterPro" id="IPR057815">
    <property type="entry name" value="C2CD5_C"/>
</dbReference>
<dbReference type="GO" id="GO:0005509">
    <property type="term" value="F:calcium ion binding"/>
    <property type="evidence" value="ECO:0007669"/>
    <property type="project" value="TreeGrafter"/>
</dbReference>
<proteinExistence type="predicted"/>
<feature type="region of interest" description="Disordered" evidence="1">
    <location>
        <begin position="604"/>
        <end position="641"/>
    </location>
</feature>
<feature type="compositionally biased region" description="Polar residues" evidence="1">
    <location>
        <begin position="437"/>
        <end position="454"/>
    </location>
</feature>
<evidence type="ECO:0000313" key="3">
    <source>
        <dbReference type="EMBL" id="PWA02215.1"/>
    </source>
</evidence>
<dbReference type="GO" id="GO:0031340">
    <property type="term" value="P:positive regulation of vesicle fusion"/>
    <property type="evidence" value="ECO:0007669"/>
    <property type="project" value="TreeGrafter"/>
</dbReference>
<dbReference type="PROSITE" id="PS50004">
    <property type="entry name" value="C2"/>
    <property type="match status" value="1"/>
</dbReference>